<gene>
    <name evidence="2" type="ORF">LCGC14_1229660</name>
</gene>
<feature type="compositionally biased region" description="Polar residues" evidence="1">
    <location>
        <begin position="1"/>
        <end position="22"/>
    </location>
</feature>
<accession>A0A0F9NR92</accession>
<protein>
    <submittedName>
        <fullName evidence="2">Uncharacterized protein</fullName>
    </submittedName>
</protein>
<proteinExistence type="predicted"/>
<evidence type="ECO:0000256" key="1">
    <source>
        <dbReference type="SAM" id="MobiDB-lite"/>
    </source>
</evidence>
<sequence length="59" mass="6623">MLRSAASPNRTEVQPSSEMKQITTRPPPRRRPTPTWSAAPPLPLKPSTELAITIRLFKD</sequence>
<dbReference type="AlphaFoldDB" id="A0A0F9NR92"/>
<organism evidence="2">
    <name type="scientific">marine sediment metagenome</name>
    <dbReference type="NCBI Taxonomy" id="412755"/>
    <lineage>
        <taxon>unclassified sequences</taxon>
        <taxon>metagenomes</taxon>
        <taxon>ecological metagenomes</taxon>
    </lineage>
</organism>
<evidence type="ECO:0000313" key="2">
    <source>
        <dbReference type="EMBL" id="KKM91325.1"/>
    </source>
</evidence>
<name>A0A0F9NR92_9ZZZZ</name>
<reference evidence="2" key="1">
    <citation type="journal article" date="2015" name="Nature">
        <title>Complex archaea that bridge the gap between prokaryotes and eukaryotes.</title>
        <authorList>
            <person name="Spang A."/>
            <person name="Saw J.H."/>
            <person name="Jorgensen S.L."/>
            <person name="Zaremba-Niedzwiedzka K."/>
            <person name="Martijn J."/>
            <person name="Lind A.E."/>
            <person name="van Eijk R."/>
            <person name="Schleper C."/>
            <person name="Guy L."/>
            <person name="Ettema T.J."/>
        </authorList>
    </citation>
    <scope>NUCLEOTIDE SEQUENCE</scope>
</reference>
<comment type="caution">
    <text evidence="2">The sequence shown here is derived from an EMBL/GenBank/DDBJ whole genome shotgun (WGS) entry which is preliminary data.</text>
</comment>
<dbReference type="EMBL" id="LAZR01006549">
    <property type="protein sequence ID" value="KKM91325.1"/>
    <property type="molecule type" value="Genomic_DNA"/>
</dbReference>
<feature type="region of interest" description="Disordered" evidence="1">
    <location>
        <begin position="1"/>
        <end position="44"/>
    </location>
</feature>